<sequence length="42" mass="4838">MPSDSRCNNLLCNEGSTFTYSSSQSLEKPKSCRKRTEYPRHV</sequence>
<name>A0A2P2PWE4_RHIMU</name>
<evidence type="ECO:0000313" key="1">
    <source>
        <dbReference type="EMBL" id="MBX59030.1"/>
    </source>
</evidence>
<protein>
    <submittedName>
        <fullName evidence="1">Uncharacterized protein</fullName>
    </submittedName>
</protein>
<accession>A0A2P2PWE4</accession>
<proteinExistence type="predicted"/>
<dbReference type="EMBL" id="GGEC01078546">
    <property type="protein sequence ID" value="MBX59030.1"/>
    <property type="molecule type" value="Transcribed_RNA"/>
</dbReference>
<organism evidence="1">
    <name type="scientific">Rhizophora mucronata</name>
    <name type="common">Asiatic mangrove</name>
    <dbReference type="NCBI Taxonomy" id="61149"/>
    <lineage>
        <taxon>Eukaryota</taxon>
        <taxon>Viridiplantae</taxon>
        <taxon>Streptophyta</taxon>
        <taxon>Embryophyta</taxon>
        <taxon>Tracheophyta</taxon>
        <taxon>Spermatophyta</taxon>
        <taxon>Magnoliopsida</taxon>
        <taxon>eudicotyledons</taxon>
        <taxon>Gunneridae</taxon>
        <taxon>Pentapetalae</taxon>
        <taxon>rosids</taxon>
        <taxon>fabids</taxon>
        <taxon>Malpighiales</taxon>
        <taxon>Rhizophoraceae</taxon>
        <taxon>Rhizophora</taxon>
    </lineage>
</organism>
<reference evidence="1" key="1">
    <citation type="submission" date="2018-02" db="EMBL/GenBank/DDBJ databases">
        <title>Rhizophora mucronata_Transcriptome.</title>
        <authorList>
            <person name="Meera S.P."/>
            <person name="Sreeshan A."/>
            <person name="Augustine A."/>
        </authorList>
    </citation>
    <scope>NUCLEOTIDE SEQUENCE</scope>
    <source>
        <tissue evidence="1">Leaf</tissue>
    </source>
</reference>
<dbReference type="AlphaFoldDB" id="A0A2P2PWE4"/>